<feature type="domain" description="DUF7694" evidence="1">
    <location>
        <begin position="44"/>
        <end position="107"/>
    </location>
</feature>
<dbReference type="AlphaFoldDB" id="A0A7W9W9I3"/>
<protein>
    <recommendedName>
        <fullName evidence="1">DUF7694 domain-containing protein</fullName>
    </recommendedName>
</protein>
<proteinExistence type="predicted"/>
<evidence type="ECO:0000313" key="3">
    <source>
        <dbReference type="Proteomes" id="UP000520814"/>
    </source>
</evidence>
<dbReference type="Proteomes" id="UP000520814">
    <property type="component" value="Unassembled WGS sequence"/>
</dbReference>
<dbReference type="InterPro" id="IPR056111">
    <property type="entry name" value="DUF7694"/>
</dbReference>
<keyword evidence="3" id="KW-1185">Reference proteome</keyword>
<dbReference type="Pfam" id="PF24746">
    <property type="entry name" value="DUF7694"/>
    <property type="match status" value="1"/>
</dbReference>
<accession>A0A7W9W9I3</accession>
<evidence type="ECO:0000259" key="1">
    <source>
        <dbReference type="Pfam" id="PF24746"/>
    </source>
</evidence>
<gene>
    <name evidence="2" type="ORF">HNQ39_005160</name>
</gene>
<dbReference type="EMBL" id="JACHGW010000006">
    <property type="protein sequence ID" value="MBB6053326.1"/>
    <property type="molecule type" value="Genomic_DNA"/>
</dbReference>
<reference evidence="2 3" key="1">
    <citation type="submission" date="2020-08" db="EMBL/GenBank/DDBJ databases">
        <title>Genomic Encyclopedia of Type Strains, Phase IV (KMG-IV): sequencing the most valuable type-strain genomes for metagenomic binning, comparative biology and taxonomic classification.</title>
        <authorList>
            <person name="Goeker M."/>
        </authorList>
    </citation>
    <scope>NUCLEOTIDE SEQUENCE [LARGE SCALE GENOMIC DNA]</scope>
    <source>
        <strain evidence="2 3">DSM 23562</strain>
    </source>
</reference>
<comment type="caution">
    <text evidence="2">The sequence shown here is derived from an EMBL/GenBank/DDBJ whole genome shotgun (WGS) entry which is preliminary data.</text>
</comment>
<dbReference type="RefSeq" id="WP_184203421.1">
    <property type="nucleotide sequence ID" value="NZ_JACHGW010000006.1"/>
</dbReference>
<evidence type="ECO:0000313" key="2">
    <source>
        <dbReference type="EMBL" id="MBB6053326.1"/>
    </source>
</evidence>
<organism evidence="2 3">
    <name type="scientific">Armatimonas rosea</name>
    <dbReference type="NCBI Taxonomy" id="685828"/>
    <lineage>
        <taxon>Bacteria</taxon>
        <taxon>Bacillati</taxon>
        <taxon>Armatimonadota</taxon>
        <taxon>Armatimonadia</taxon>
        <taxon>Armatimonadales</taxon>
        <taxon>Armatimonadaceae</taxon>
        <taxon>Armatimonas</taxon>
    </lineage>
</organism>
<sequence length="151" mass="16836">MAFKVPEAKRVTFHPAFGPMDISMGNNGVFELYHKATGRTLYCIASDGLGWEHVSVSVKGSSQTPAWADMNFVKDQFWGEEDAVMQLHPPKGDWINNHASCLHLWRPYFLEIPLPPSAMVGVKGIEPEDVERIGARKLREIASQELTGVTL</sequence>
<name>A0A7W9W9I3_ARMRO</name>